<dbReference type="GO" id="GO:0003677">
    <property type="term" value="F:DNA binding"/>
    <property type="evidence" value="ECO:0007669"/>
    <property type="project" value="UniProtKB-KW"/>
</dbReference>
<dbReference type="PANTHER" id="PTHR33175:SF3">
    <property type="entry name" value="DNA-BINDING PROTEIN HU-BETA"/>
    <property type="match status" value="1"/>
</dbReference>
<dbReference type="SMART" id="SM00411">
    <property type="entry name" value="BHL"/>
    <property type="match status" value="1"/>
</dbReference>
<dbReference type="PANTHER" id="PTHR33175">
    <property type="entry name" value="DNA-BINDING PROTEIN HU"/>
    <property type="match status" value="1"/>
</dbReference>
<sequence length="107" mass="11749">MNKAELAELVAKQTGLSKKAAKEAVDAMFNTISKTICDGEPVRITGFGTFEARARKSSMRINPQTRQRIMVASKAVPAFRAGRELKDMVRKRLKVVEAGGKLTVKRG</sequence>
<proteinExistence type="inferred from homology"/>
<name>H5SF46_9BACT</name>
<evidence type="ECO:0000256" key="2">
    <source>
        <dbReference type="ARBA" id="ARBA00023125"/>
    </source>
</evidence>
<dbReference type="Gene3D" id="4.10.520.10">
    <property type="entry name" value="IHF-like DNA-binding proteins"/>
    <property type="match status" value="1"/>
</dbReference>
<dbReference type="InterPro" id="IPR000119">
    <property type="entry name" value="Hist_DNA-bd"/>
</dbReference>
<evidence type="ECO:0000256" key="3">
    <source>
        <dbReference type="RuleBase" id="RU003939"/>
    </source>
</evidence>
<comment type="similarity">
    <text evidence="3">Belongs to the bacterial histone-like protein family.</text>
</comment>
<dbReference type="PRINTS" id="PR01727">
    <property type="entry name" value="DNABINDINGHU"/>
</dbReference>
<gene>
    <name evidence="4" type="ORF">HGMM_F20D08C03</name>
</gene>
<dbReference type="SUPFAM" id="SSF47729">
    <property type="entry name" value="IHF-like DNA-binding proteins"/>
    <property type="match status" value="1"/>
</dbReference>
<reference evidence="4" key="1">
    <citation type="journal article" date="2005" name="Environ. Microbiol.">
        <title>Genetic and functional properties of uncultivated thermophilic crenarchaeotes from a subsurface gold mine as revealed by analysis of genome fragments.</title>
        <authorList>
            <person name="Nunoura T."/>
            <person name="Hirayama H."/>
            <person name="Takami H."/>
            <person name="Oida H."/>
            <person name="Nishi S."/>
            <person name="Shimamura S."/>
            <person name="Suzuki Y."/>
            <person name="Inagaki F."/>
            <person name="Takai K."/>
            <person name="Nealson K.H."/>
            <person name="Horikoshi K."/>
        </authorList>
    </citation>
    <scope>NUCLEOTIDE SEQUENCE</scope>
</reference>
<reference evidence="4" key="2">
    <citation type="journal article" date="2012" name="PLoS ONE">
        <title>A Deeply Branching Thermophilic Bacterium with an Ancient Acetyl-CoA Pathway Dominates a Subsurface Ecosystem.</title>
        <authorList>
            <person name="Takami H."/>
            <person name="Noguchi H."/>
            <person name="Takaki Y."/>
            <person name="Uchiyama I."/>
            <person name="Toyoda A."/>
            <person name="Nishi S."/>
            <person name="Chee G.-J."/>
            <person name="Arai W."/>
            <person name="Nunoura T."/>
            <person name="Itoh T."/>
            <person name="Hattori M."/>
            <person name="Takai K."/>
        </authorList>
    </citation>
    <scope>NUCLEOTIDE SEQUENCE</scope>
</reference>
<dbReference type="Pfam" id="PF00216">
    <property type="entry name" value="Bac_DNA_binding"/>
    <property type="match status" value="1"/>
</dbReference>
<dbReference type="AlphaFoldDB" id="H5SF46"/>
<dbReference type="GO" id="GO:0030527">
    <property type="term" value="F:structural constituent of chromatin"/>
    <property type="evidence" value="ECO:0007669"/>
    <property type="project" value="InterPro"/>
</dbReference>
<dbReference type="InterPro" id="IPR010992">
    <property type="entry name" value="IHF-like_DNA-bd_dom_sf"/>
</dbReference>
<accession>H5SF46</accession>
<keyword evidence="1" id="KW-0226">DNA condensation</keyword>
<evidence type="ECO:0000256" key="1">
    <source>
        <dbReference type="ARBA" id="ARBA00023067"/>
    </source>
</evidence>
<dbReference type="EMBL" id="AP011700">
    <property type="protein sequence ID" value="BAL54782.1"/>
    <property type="molecule type" value="Genomic_DNA"/>
</dbReference>
<keyword evidence="2 4" id="KW-0238">DNA-binding</keyword>
<organism evidence="4">
    <name type="scientific">uncultured Acetothermia bacterium</name>
    <dbReference type="NCBI Taxonomy" id="236499"/>
    <lineage>
        <taxon>Bacteria</taxon>
        <taxon>Candidatus Bipolaricaulota</taxon>
        <taxon>environmental samples</taxon>
    </lineage>
</organism>
<evidence type="ECO:0000313" key="4">
    <source>
        <dbReference type="EMBL" id="BAL54782.1"/>
    </source>
</evidence>
<dbReference type="GO" id="GO:0030261">
    <property type="term" value="P:chromosome condensation"/>
    <property type="evidence" value="ECO:0007669"/>
    <property type="project" value="UniProtKB-KW"/>
</dbReference>
<dbReference type="CDD" id="cd13831">
    <property type="entry name" value="HU"/>
    <property type="match status" value="1"/>
</dbReference>
<protein>
    <submittedName>
        <fullName evidence="4">DNA-binding protein HU-beta</fullName>
    </submittedName>
</protein>